<dbReference type="PROSITE" id="PS50082">
    <property type="entry name" value="WD_REPEATS_2"/>
    <property type="match status" value="3"/>
</dbReference>
<gene>
    <name evidence="13" type="ORF">YALI1_A20408g</name>
</gene>
<organism evidence="13 14">
    <name type="scientific">Yarrowia lipolytica</name>
    <name type="common">Candida lipolytica</name>
    <dbReference type="NCBI Taxonomy" id="4952"/>
    <lineage>
        <taxon>Eukaryota</taxon>
        <taxon>Fungi</taxon>
        <taxon>Dikarya</taxon>
        <taxon>Ascomycota</taxon>
        <taxon>Saccharomycotina</taxon>
        <taxon>Dipodascomycetes</taxon>
        <taxon>Dipodascales</taxon>
        <taxon>Dipodascales incertae sedis</taxon>
        <taxon>Yarrowia</taxon>
    </lineage>
</organism>
<evidence type="ECO:0000256" key="11">
    <source>
        <dbReference type="SAM" id="MobiDB-lite"/>
    </source>
</evidence>
<evidence type="ECO:0000256" key="8">
    <source>
        <dbReference type="PROSITE-ProRule" id="PRU00221"/>
    </source>
</evidence>
<dbReference type="InterPro" id="IPR001680">
    <property type="entry name" value="WD40_rpt"/>
</dbReference>
<feature type="repeat" description="WD" evidence="8">
    <location>
        <begin position="176"/>
        <end position="217"/>
    </location>
</feature>
<evidence type="ECO:0000256" key="1">
    <source>
        <dbReference type="ARBA" id="ARBA00009482"/>
    </source>
</evidence>
<dbReference type="InterPro" id="IPR015943">
    <property type="entry name" value="WD40/YVTN_repeat-like_dom_sf"/>
</dbReference>
<feature type="compositionally biased region" description="Low complexity" evidence="11">
    <location>
        <begin position="640"/>
        <end position="651"/>
    </location>
</feature>
<feature type="region of interest" description="Disordered" evidence="11">
    <location>
        <begin position="411"/>
        <end position="503"/>
    </location>
</feature>
<feature type="compositionally biased region" description="Basic and acidic residues" evidence="11">
    <location>
        <begin position="548"/>
        <end position="624"/>
    </location>
</feature>
<dbReference type="InterPro" id="IPR019775">
    <property type="entry name" value="WD40_repeat_CS"/>
</dbReference>
<dbReference type="FunFam" id="2.130.10.10:FF:000197">
    <property type="entry name" value="Coronin"/>
    <property type="match status" value="1"/>
</dbReference>
<feature type="repeat" description="WD" evidence="8">
    <location>
        <begin position="77"/>
        <end position="111"/>
    </location>
</feature>
<dbReference type="SMART" id="SM01167">
    <property type="entry name" value="DUF1900"/>
    <property type="match status" value="1"/>
</dbReference>
<dbReference type="InterPro" id="IPR036322">
    <property type="entry name" value="WD40_repeat_dom_sf"/>
</dbReference>
<evidence type="ECO:0000256" key="6">
    <source>
        <dbReference type="ARBA" id="ARBA00023203"/>
    </source>
</evidence>
<evidence type="ECO:0000256" key="10">
    <source>
        <dbReference type="SAM" id="Coils"/>
    </source>
</evidence>
<dbReference type="SMART" id="SM00320">
    <property type="entry name" value="WD40"/>
    <property type="match status" value="4"/>
</dbReference>
<keyword evidence="4 9" id="KW-0677">Repeat</keyword>
<evidence type="ECO:0000256" key="4">
    <source>
        <dbReference type="ARBA" id="ARBA00022737"/>
    </source>
</evidence>
<evidence type="ECO:0000259" key="12">
    <source>
        <dbReference type="SMART" id="SM01166"/>
    </source>
</evidence>
<feature type="region of interest" description="Disordered" evidence="11">
    <location>
        <begin position="697"/>
        <end position="718"/>
    </location>
</feature>
<dbReference type="PROSITE" id="PS00678">
    <property type="entry name" value="WD_REPEATS_1"/>
    <property type="match status" value="2"/>
</dbReference>
<dbReference type="PRINTS" id="PR00320">
    <property type="entry name" value="GPROTEINBRPT"/>
</dbReference>
<keyword evidence="3 8" id="KW-0853">WD repeat</keyword>
<evidence type="ECO:0000313" key="14">
    <source>
        <dbReference type="Proteomes" id="UP000182444"/>
    </source>
</evidence>
<dbReference type="Pfam" id="PF16300">
    <property type="entry name" value="WD40_4"/>
    <property type="match status" value="1"/>
</dbReference>
<dbReference type="GO" id="GO:0051015">
    <property type="term" value="F:actin filament binding"/>
    <property type="evidence" value="ECO:0007669"/>
    <property type="project" value="TreeGrafter"/>
</dbReference>
<dbReference type="GeneID" id="2906242"/>
<feature type="compositionally biased region" description="Basic and acidic residues" evidence="11">
    <location>
        <begin position="445"/>
        <end position="454"/>
    </location>
</feature>
<keyword evidence="5 10" id="KW-0175">Coiled coil</keyword>
<dbReference type="KEGG" id="yli:2906242"/>
<dbReference type="EMBL" id="CP017553">
    <property type="protein sequence ID" value="AOW00886.1"/>
    <property type="molecule type" value="Genomic_DNA"/>
</dbReference>
<dbReference type="SUPFAM" id="SSF50978">
    <property type="entry name" value="WD40 repeat-like"/>
    <property type="match status" value="1"/>
</dbReference>
<sequence length="718" mass="79255">MSGRFVRSSKYRHVYGQSTKKELCYDNVRVSNNAWDSNLLKVNPEYISLNWEASGGGAFAVIPLSHKGKLPDQIPLFRGHTSAVLDTDFNPFNDQVIASASDDGKIGLWKVPDDYRIVYEPEEEIEDVAPVAKLSGHQRKVGHVKFHPTANNVLASSSADYTVKLWDVEAQKAHQSLAHKDIITSFDYNQDGTLLVTTSRDKQIRVWDLRTGEIVSSGPGHTGAKNSRVVWLDSDRIATTGFSKLSDRQLALWNASDIAAGPIGGFRYLDSSSGICMPFFDHDTKTLFLAGKGDGNIRYYEYGNDDFFELSEYQSTDPQRGIAFMPKRALNIKGNEIVRAYKTVKDSYIEPVGFYVPRRAETFQSDIYPDCYAGVPSVEAEEFFEGKSSRPYVVDVEILYEDKPITKDNVHEAAEDKTELKKPEPTPTASPALGSKASEPVSKSAEPKEEKPDLQSKGSFGTSSSAFSGDKVNSMLAKASEEEEPRKKEDENNDEWENSGLLATRNRLAKTGKIELVHQAASGGKTLTEKEIGAMVKSGKISSSEGAKAVEKVREEEAKEAKEAEDKKSEPVEEKKPEPVEEKKPEPVEEKKPEPVEEKKPEPVEEKKPEPVEEKSTENGKDESEINPLPLLKEESLPQTDSATTAAASSGDSDKRISSLEELVQSLVSQVKSQQETIQQLSKKLDACTDCCATDAAPSKNECANRPEGAEQCDNCDC</sequence>
<feature type="region of interest" description="Disordered" evidence="11">
    <location>
        <begin position="517"/>
        <end position="655"/>
    </location>
</feature>
<dbReference type="GO" id="GO:0007015">
    <property type="term" value="P:actin filament organization"/>
    <property type="evidence" value="ECO:0007669"/>
    <property type="project" value="TreeGrafter"/>
</dbReference>
<feature type="coiled-coil region" evidence="10">
    <location>
        <begin position="657"/>
        <end position="684"/>
    </location>
</feature>
<protein>
    <recommendedName>
        <fullName evidence="9">Coronin</fullName>
    </recommendedName>
</protein>
<proteinExistence type="inferred from homology"/>
<evidence type="ECO:0000256" key="2">
    <source>
        <dbReference type="ARBA" id="ARBA00022553"/>
    </source>
</evidence>
<dbReference type="Pfam" id="PF00400">
    <property type="entry name" value="WD40"/>
    <property type="match status" value="3"/>
</dbReference>
<dbReference type="PANTHER" id="PTHR10856">
    <property type="entry name" value="CORONIN"/>
    <property type="match status" value="1"/>
</dbReference>
<dbReference type="InterPro" id="IPR015505">
    <property type="entry name" value="Coronin"/>
</dbReference>
<evidence type="ECO:0000256" key="5">
    <source>
        <dbReference type="ARBA" id="ARBA00023054"/>
    </source>
</evidence>
<dbReference type="AlphaFoldDB" id="A0A1D8N5I7"/>
<comment type="subunit">
    <text evidence="7">Binds to F-actin.</text>
</comment>
<dbReference type="VEuPathDB" id="FungiDB:YALI1_A20408g"/>
<feature type="compositionally biased region" description="Low complexity" evidence="11">
    <location>
        <begin position="456"/>
        <end position="469"/>
    </location>
</feature>
<dbReference type="RefSeq" id="XP_500243.2">
    <property type="nucleotide sequence ID" value="XM_500243.3"/>
</dbReference>
<dbReference type="PROSITE" id="PS50294">
    <property type="entry name" value="WD_REPEATS_REGION"/>
    <property type="match status" value="3"/>
</dbReference>
<evidence type="ECO:0000256" key="9">
    <source>
        <dbReference type="RuleBase" id="RU280818"/>
    </source>
</evidence>
<dbReference type="eggNOG" id="KOG0303">
    <property type="taxonomic scope" value="Eukaryota"/>
</dbReference>
<keyword evidence="6" id="KW-0009">Actin-binding</keyword>
<reference evidence="13 14" key="1">
    <citation type="journal article" date="2016" name="PLoS ONE">
        <title>Sequence Assembly of Yarrowia lipolytica Strain W29/CLIB89 Shows Transposable Element Diversity.</title>
        <authorList>
            <person name="Magnan C."/>
            <person name="Yu J."/>
            <person name="Chang I."/>
            <person name="Jahn E."/>
            <person name="Kanomata Y."/>
            <person name="Wu J."/>
            <person name="Zeller M."/>
            <person name="Oakes M."/>
            <person name="Baldi P."/>
            <person name="Sandmeyer S."/>
        </authorList>
    </citation>
    <scope>NUCLEOTIDE SEQUENCE [LARGE SCALE GENOMIC DNA]</scope>
    <source>
        <strain evidence="14">CLIB89(W29)</strain>
    </source>
</reference>
<dbReference type="GO" id="GO:0030479">
    <property type="term" value="C:actin cortical patch"/>
    <property type="evidence" value="ECO:0007669"/>
    <property type="project" value="UniProtKB-ARBA"/>
</dbReference>
<dbReference type="Proteomes" id="UP000182444">
    <property type="component" value="Chromosome 1A"/>
</dbReference>
<evidence type="ECO:0000256" key="3">
    <source>
        <dbReference type="ARBA" id="ARBA00022574"/>
    </source>
</evidence>
<name>A0A1D8N5I7_YARLL</name>
<dbReference type="InterPro" id="IPR015048">
    <property type="entry name" value="DUF1899"/>
</dbReference>
<keyword evidence="2" id="KW-0597">Phosphoprotein</keyword>
<comment type="similarity">
    <text evidence="1 9">Belongs to the WD repeat coronin family.</text>
</comment>
<dbReference type="Gene3D" id="2.130.10.10">
    <property type="entry name" value="YVTN repeat-like/Quinoprotein amine dehydrogenase"/>
    <property type="match status" value="1"/>
</dbReference>
<dbReference type="VEuPathDB" id="FungiDB:YALI0_A19470g"/>
<evidence type="ECO:0000256" key="7">
    <source>
        <dbReference type="ARBA" id="ARBA00062568"/>
    </source>
</evidence>
<feature type="compositionally biased region" description="Basic and acidic residues" evidence="11">
    <location>
        <begin position="411"/>
        <end position="424"/>
    </location>
</feature>
<evidence type="ECO:0000313" key="13">
    <source>
        <dbReference type="EMBL" id="AOW00886.1"/>
    </source>
</evidence>
<dbReference type="PANTHER" id="PTHR10856:SF0">
    <property type="entry name" value="CORONIN"/>
    <property type="match status" value="1"/>
</dbReference>
<dbReference type="SMART" id="SM01166">
    <property type="entry name" value="DUF1899"/>
    <property type="match status" value="1"/>
</dbReference>
<dbReference type="InterPro" id="IPR020472">
    <property type="entry name" value="WD40_PAC1"/>
</dbReference>
<feature type="domain" description="DUF1899" evidence="12">
    <location>
        <begin position="4"/>
        <end position="68"/>
    </location>
</feature>
<feature type="repeat" description="WD" evidence="8">
    <location>
        <begin position="134"/>
        <end position="176"/>
    </location>
</feature>
<dbReference type="Pfam" id="PF08953">
    <property type="entry name" value="DUF1899"/>
    <property type="match status" value="1"/>
</dbReference>
<accession>A0A1D8N5I7</accession>